<reference evidence="1" key="1">
    <citation type="submission" date="2020-11" db="EMBL/GenBank/DDBJ databases">
        <title>Isolation and identification of active actinomycetes.</title>
        <authorList>
            <person name="Sun X."/>
        </authorList>
    </citation>
    <scope>NUCLEOTIDE SEQUENCE</scope>
    <source>
        <strain evidence="1">NEAU-A11</strain>
    </source>
</reference>
<organism evidence="1 2">
    <name type="scientific">Actinoplanes aureus</name>
    <dbReference type="NCBI Taxonomy" id="2792083"/>
    <lineage>
        <taxon>Bacteria</taxon>
        <taxon>Bacillati</taxon>
        <taxon>Actinomycetota</taxon>
        <taxon>Actinomycetes</taxon>
        <taxon>Micromonosporales</taxon>
        <taxon>Micromonosporaceae</taxon>
        <taxon>Actinoplanes</taxon>
    </lineage>
</organism>
<keyword evidence="2" id="KW-1185">Reference proteome</keyword>
<dbReference type="AlphaFoldDB" id="A0A931CKH0"/>
<evidence type="ECO:0000313" key="1">
    <source>
        <dbReference type="EMBL" id="MBG0568716.1"/>
    </source>
</evidence>
<dbReference type="Proteomes" id="UP000598146">
    <property type="component" value="Unassembled WGS sequence"/>
</dbReference>
<protein>
    <submittedName>
        <fullName evidence="1">DUF3375 family protein</fullName>
    </submittedName>
</protein>
<name>A0A931CKH0_9ACTN</name>
<evidence type="ECO:0000313" key="2">
    <source>
        <dbReference type="Proteomes" id="UP000598146"/>
    </source>
</evidence>
<dbReference type="EMBL" id="JADQTO010000043">
    <property type="protein sequence ID" value="MBG0568716.1"/>
    <property type="molecule type" value="Genomic_DNA"/>
</dbReference>
<dbReference type="InterPro" id="IPR021804">
    <property type="entry name" value="DUF3375"/>
</dbReference>
<gene>
    <name evidence="1" type="ORF">I4J89_45605</name>
</gene>
<dbReference type="RefSeq" id="WP_196420486.1">
    <property type="nucleotide sequence ID" value="NZ_JADQTO010000043.1"/>
</dbReference>
<accession>A0A931CKH0</accession>
<dbReference type="Pfam" id="PF11855">
    <property type="entry name" value="DUF3375"/>
    <property type="match status" value="1"/>
</dbReference>
<comment type="caution">
    <text evidence="1">The sequence shown here is derived from an EMBL/GenBank/DDBJ whole genome shotgun (WGS) entry which is preliminary data.</text>
</comment>
<sequence>MDALASRSAEQLLHEFRSNATADVTMALLRSQDALLHLSLMAAHLGDGQIVDGQSLAADMNADLPALLRSFTPSRESEDAEASTLDADQLLTKWTKRGWVHRSVDPASRIERYQLTSGASQAVRQMRTLHRHSSVATESALAMVMQDIRQIATEANPDPAVRRRALQEQIAVLRAQLDGLDRGDALTVNHRELVDKVAAVAQLIDRIPADIARYGERMHANTAALLRQSLTDDPAQFAETLQRMFDGHDVIAESADGLAFRAFATVIATPSQRSQLESDIAEITERVAGLPVHLRESLTDFIEAMWRRVQEVEGVRAVAFRRISNFVRGGDAAHYRSMRTKVSEAQAAAAEAFHHSHGGRDIGFIVPMSGVNARSVGRLRLDPGTPLLADPVVDSGDEFDIDPSALAGREAIDWGALRAAAHAAMDAHSGVATLPEVLRYLPQPRTGDIIGLWSLATRFGDVDSGARELVVAHTGRGLREVSVPYLVFGEPIPDPSPHLSRRRLLSAQPALLEGIGDA</sequence>
<proteinExistence type="predicted"/>